<feature type="binding site" evidence="8">
    <location>
        <position position="88"/>
    </location>
    <ligand>
        <name>substrate</name>
    </ligand>
</feature>
<dbReference type="CDD" id="cd04250">
    <property type="entry name" value="AAK_NAGK-C"/>
    <property type="match status" value="1"/>
</dbReference>
<dbReference type="PANTHER" id="PTHR23342">
    <property type="entry name" value="N-ACETYLGLUTAMATE SYNTHASE"/>
    <property type="match status" value="1"/>
</dbReference>
<dbReference type="FunFam" id="3.40.1160.10:FF:000004">
    <property type="entry name" value="Acetylglutamate kinase"/>
    <property type="match status" value="1"/>
</dbReference>
<dbReference type="GO" id="GO:0005524">
    <property type="term" value="F:ATP binding"/>
    <property type="evidence" value="ECO:0007669"/>
    <property type="project" value="UniProtKB-UniRule"/>
</dbReference>
<proteinExistence type="inferred from homology"/>
<keyword evidence="3 8" id="KW-0028">Amino-acid biosynthesis</keyword>
<keyword evidence="7 8" id="KW-0067">ATP-binding</keyword>
<feature type="domain" description="Aspartate/glutamate/uridylate kinase" evidence="9">
    <location>
        <begin position="27"/>
        <end position="263"/>
    </location>
</feature>
<evidence type="ECO:0000256" key="2">
    <source>
        <dbReference type="ARBA" id="ARBA00022571"/>
    </source>
</evidence>
<evidence type="ECO:0000259" key="9">
    <source>
        <dbReference type="Pfam" id="PF00696"/>
    </source>
</evidence>
<dbReference type="UniPathway" id="UPA00068">
    <property type="reaction ID" value="UER00107"/>
</dbReference>
<comment type="pathway">
    <text evidence="1 8">Amino-acid biosynthesis; L-arginine biosynthesis; N(2)-acetyl-L-ornithine from L-glutamate: step 2/4.</text>
</comment>
<keyword evidence="4 8" id="KW-0808">Transferase</keyword>
<comment type="similarity">
    <text evidence="8">Belongs to the acetylglutamate kinase family. ArgB subfamily.</text>
</comment>
<dbReference type="Pfam" id="PF00696">
    <property type="entry name" value="AA_kinase"/>
    <property type="match status" value="1"/>
</dbReference>
<feature type="binding site" evidence="8">
    <location>
        <begin position="66"/>
        <end position="67"/>
    </location>
    <ligand>
        <name>substrate</name>
    </ligand>
</feature>
<reference evidence="10" key="1">
    <citation type="submission" date="2021-03" db="EMBL/GenBank/DDBJ databases">
        <title>Transfer of the hemiparasitic marine red alga Erythrocystis saccata (Rhodomelaceae, Rhodophyta) to the tribe Streblocladieae inferred from organellar genome analysis.</title>
        <authorList>
            <person name="Hughey J.R."/>
        </authorList>
    </citation>
    <scope>NUCLEOTIDE SEQUENCE</scope>
</reference>
<evidence type="ECO:0000256" key="7">
    <source>
        <dbReference type="ARBA" id="ARBA00022840"/>
    </source>
</evidence>
<feature type="binding site" evidence="8">
    <location>
        <position position="181"/>
    </location>
    <ligand>
        <name>substrate</name>
    </ligand>
</feature>
<comment type="function">
    <text evidence="8">Catalyzes the ATP-dependent phosphorylation of N-acetyl-L-glutamate.</text>
</comment>
<feature type="site" description="Transition state stabilizer" evidence="8">
    <location>
        <position position="31"/>
    </location>
</feature>
<dbReference type="NCBIfam" id="TIGR00761">
    <property type="entry name" value="argB"/>
    <property type="match status" value="1"/>
</dbReference>
<keyword evidence="10" id="KW-0150">Chloroplast</keyword>
<feature type="site" description="Transition state stabilizer" evidence="8">
    <location>
        <position position="244"/>
    </location>
</feature>
<geneLocation type="chloroplast" evidence="10"/>
<dbReference type="GO" id="GO:0042450">
    <property type="term" value="P:L-arginine biosynthetic process via ornithine"/>
    <property type="evidence" value="ECO:0007669"/>
    <property type="project" value="UniProtKB-UniRule"/>
</dbReference>
<dbReference type="GO" id="GO:0003991">
    <property type="term" value="F:acetylglutamate kinase activity"/>
    <property type="evidence" value="ECO:0007669"/>
    <property type="project" value="UniProtKB-UniRule"/>
</dbReference>
<keyword evidence="6 8" id="KW-0418">Kinase</keyword>
<evidence type="ECO:0000256" key="8">
    <source>
        <dbReference type="HAMAP-Rule" id="MF_00082"/>
    </source>
</evidence>
<evidence type="ECO:0000256" key="1">
    <source>
        <dbReference type="ARBA" id="ARBA00004828"/>
    </source>
</evidence>
<evidence type="ECO:0000256" key="5">
    <source>
        <dbReference type="ARBA" id="ARBA00022741"/>
    </source>
</evidence>
<comment type="catalytic activity">
    <reaction evidence="8">
        <text>N-acetyl-L-glutamate + ATP = N-acetyl-L-glutamyl 5-phosphate + ADP</text>
        <dbReference type="Rhea" id="RHEA:14629"/>
        <dbReference type="ChEBI" id="CHEBI:30616"/>
        <dbReference type="ChEBI" id="CHEBI:44337"/>
        <dbReference type="ChEBI" id="CHEBI:57936"/>
        <dbReference type="ChEBI" id="CHEBI:456216"/>
        <dbReference type="EC" id="2.7.2.8"/>
    </reaction>
</comment>
<accession>A0A8E6NXG6</accession>
<dbReference type="EC" id="2.7.2.8" evidence="8"/>
<dbReference type="PANTHER" id="PTHR23342:SF0">
    <property type="entry name" value="N-ACETYLGLUTAMATE SYNTHASE, MITOCHONDRIAL"/>
    <property type="match status" value="1"/>
</dbReference>
<dbReference type="HAMAP" id="MF_00082">
    <property type="entry name" value="ArgB"/>
    <property type="match status" value="1"/>
</dbReference>
<evidence type="ECO:0000313" key="10">
    <source>
        <dbReference type="EMBL" id="QVQ56819.1"/>
    </source>
</evidence>
<keyword evidence="10" id="KW-0934">Plastid</keyword>
<sequence length="286" mass="31139">MSNLIFDDRFYFSSETVSLIKSYYGSTFVIKYGGSAMKDDFIQSHIIKDISLLSSLGINIILVHGGGYLIDYWLKKLNIDPLFENGVRITDLNTAEVVEMVLSAKINKNLVTKLNQQNTMAVGLSGKDANLITSASLSNMPNNYTGKVDKIDTTILTTLLSSGFLPVVSSVASDQAGITYNINADTVASSIAVALKADKYILITDTPGVLKDLNDSSSLMKTININQVNQLKSDGIIVGGMIPKLDSCIYSLRNNVKAAHIIDGRLRYSLLHEIFTASRIGTQIVN</sequence>
<dbReference type="InterPro" id="IPR004662">
    <property type="entry name" value="AcgluKinase_fam"/>
</dbReference>
<dbReference type="AlphaFoldDB" id="A0A8E6NXG6"/>
<dbReference type="InterPro" id="IPR001048">
    <property type="entry name" value="Asp/Glu/Uridylate_kinase"/>
</dbReference>
<evidence type="ECO:0000256" key="6">
    <source>
        <dbReference type="ARBA" id="ARBA00022777"/>
    </source>
</evidence>
<gene>
    <name evidence="8 10" type="primary">argB</name>
</gene>
<dbReference type="InterPro" id="IPR041727">
    <property type="entry name" value="NAGK-C"/>
</dbReference>
<evidence type="ECO:0000256" key="4">
    <source>
        <dbReference type="ARBA" id="ARBA00022679"/>
    </source>
</evidence>
<dbReference type="InterPro" id="IPR037528">
    <property type="entry name" value="ArgB"/>
</dbReference>
<keyword evidence="5 8" id="KW-0547">Nucleotide-binding</keyword>
<protein>
    <recommendedName>
        <fullName evidence="8">Acetylglutamate kinase</fullName>
        <ecNumber evidence="8">2.7.2.8</ecNumber>
    </recommendedName>
    <alternativeName>
        <fullName evidence="8">N-acetyl-L-glutamate 5-phosphotransferase</fullName>
    </alternativeName>
    <alternativeName>
        <fullName evidence="8">NAG kinase</fullName>
        <shortName evidence="8">NAGK</shortName>
    </alternativeName>
</protein>
<organism evidence="10">
    <name type="scientific">Erythrocystis saccata</name>
    <dbReference type="NCBI Taxonomy" id="2822695"/>
    <lineage>
        <taxon>Eukaryota</taxon>
        <taxon>Rhodophyta</taxon>
        <taxon>Florideophyceae</taxon>
        <taxon>Rhodymeniophycidae</taxon>
        <taxon>Ceramiales</taxon>
        <taxon>Rhodomelaceae</taxon>
        <taxon>Erythrocystis</taxon>
    </lineage>
</organism>
<comment type="subcellular location">
    <subcellularLocation>
        <location evidence="8">Plastid</location>
        <location evidence="8">Chloroplast</location>
    </subcellularLocation>
</comment>
<dbReference type="EMBL" id="MW810349">
    <property type="protein sequence ID" value="QVQ56819.1"/>
    <property type="molecule type" value="Genomic_DNA"/>
</dbReference>
<evidence type="ECO:0000256" key="3">
    <source>
        <dbReference type="ARBA" id="ARBA00022605"/>
    </source>
</evidence>
<dbReference type="GO" id="GO:0009507">
    <property type="term" value="C:chloroplast"/>
    <property type="evidence" value="ECO:0007669"/>
    <property type="project" value="UniProtKB-SubCell"/>
</dbReference>
<name>A0A8E6NXG6_9FLOR</name>
<keyword evidence="2 8" id="KW-0055">Arginine biosynthesis</keyword>
<dbReference type="PIRSF" id="PIRSF000728">
    <property type="entry name" value="NAGK"/>
    <property type="match status" value="1"/>
</dbReference>